<dbReference type="Proteomes" id="UP001220962">
    <property type="component" value="Chromosome"/>
</dbReference>
<sequence>MLGRYGYIVILEAGDNLYDLECVGLNREDCGLLGSMPEYVETLQLGDMTVYSIVVMYTNDFIMTFFMNPMGDKCCSTVGATHHSG</sequence>
<dbReference type="AlphaFoldDB" id="A0AAX3N1X9"/>
<dbReference type="EMBL" id="CP118101">
    <property type="protein sequence ID" value="WDH82642.1"/>
    <property type="molecule type" value="Genomic_DNA"/>
</dbReference>
<organism evidence="1 2">
    <name type="scientific">Paenibacillus urinalis</name>
    <dbReference type="NCBI Taxonomy" id="521520"/>
    <lineage>
        <taxon>Bacteria</taxon>
        <taxon>Bacillati</taxon>
        <taxon>Bacillota</taxon>
        <taxon>Bacilli</taxon>
        <taxon>Bacillales</taxon>
        <taxon>Paenibacillaceae</taxon>
        <taxon>Paenibacillus</taxon>
    </lineage>
</organism>
<name>A0AAX3N1X9_9BACL</name>
<protein>
    <submittedName>
        <fullName evidence="1">Uncharacterized protein</fullName>
    </submittedName>
</protein>
<reference evidence="1" key="1">
    <citation type="submission" date="2023-02" db="EMBL/GenBank/DDBJ databases">
        <title>Pathogen: clinical or host-associated sample.</title>
        <authorList>
            <person name="Hergert J."/>
            <person name="Casey R."/>
            <person name="Wagner J."/>
            <person name="Young E.L."/>
            <person name="Oakeson K.F."/>
        </authorList>
    </citation>
    <scope>NUCLEOTIDE SEQUENCE</scope>
    <source>
        <strain evidence="1">2022CK-00830</strain>
    </source>
</reference>
<gene>
    <name evidence="1" type="ORF">PUW23_24905</name>
</gene>
<accession>A0AAX3N1X9</accession>
<evidence type="ECO:0000313" key="2">
    <source>
        <dbReference type="Proteomes" id="UP001220962"/>
    </source>
</evidence>
<dbReference type="RefSeq" id="WP_052512078.1">
    <property type="nucleotide sequence ID" value="NZ_CP118101.1"/>
</dbReference>
<proteinExistence type="predicted"/>
<evidence type="ECO:0000313" key="1">
    <source>
        <dbReference type="EMBL" id="WDH82642.1"/>
    </source>
</evidence>